<feature type="compositionally biased region" description="Polar residues" evidence="1">
    <location>
        <begin position="193"/>
        <end position="204"/>
    </location>
</feature>
<feature type="region of interest" description="Disordered" evidence="1">
    <location>
        <begin position="177"/>
        <end position="304"/>
    </location>
</feature>
<gene>
    <name evidence="2" type="ORF">PMG11_01761</name>
</gene>
<evidence type="ECO:0000313" key="3">
    <source>
        <dbReference type="Proteomes" id="UP000042958"/>
    </source>
</evidence>
<dbReference type="Proteomes" id="UP000042958">
    <property type="component" value="Unassembled WGS sequence"/>
</dbReference>
<feature type="compositionally biased region" description="Polar residues" evidence="1">
    <location>
        <begin position="93"/>
        <end position="111"/>
    </location>
</feature>
<feature type="compositionally biased region" description="Basic and acidic residues" evidence="1">
    <location>
        <begin position="207"/>
        <end position="228"/>
    </location>
</feature>
<evidence type="ECO:0000256" key="1">
    <source>
        <dbReference type="SAM" id="MobiDB-lite"/>
    </source>
</evidence>
<feature type="compositionally biased region" description="Low complexity" evidence="1">
    <location>
        <begin position="245"/>
        <end position="267"/>
    </location>
</feature>
<sequence>MAGIVNKPLGIFRRPESPKPLHNRWGDVDISVPTDGSWNQYDNPHRPPLERQSYGPGFVPDCSPSDRVHGTSGINTTRESMLRSGEADEDTKSTATNRASIMSPSRRNSLSLGGLRPKRLSVRLASRPKHLRGEASLEGPSHYAEHKKAEFAYKPIHPDYPTEISDKGERATHRYRYIPTKGRYLENIPSPRSPRSQSATSFRGSHTRRDSLTEFPEIQERERGREQARLNSRQSYYPDDDRQSVRSSIAGSSDSSGSGSGSRMSIGLPPRRRTSPFVAADQKRSSSLKPMTLAMVPDPEDLYE</sequence>
<dbReference type="EMBL" id="CDHK01000002">
    <property type="protein sequence ID" value="CEJ55508.1"/>
    <property type="molecule type" value="Genomic_DNA"/>
</dbReference>
<protein>
    <submittedName>
        <fullName evidence="2">Uncharacterized protein</fullName>
    </submittedName>
</protein>
<dbReference type="OrthoDB" id="4148828at2759"/>
<organism evidence="2 3">
    <name type="scientific">Penicillium brasilianum</name>
    <dbReference type="NCBI Taxonomy" id="104259"/>
    <lineage>
        <taxon>Eukaryota</taxon>
        <taxon>Fungi</taxon>
        <taxon>Dikarya</taxon>
        <taxon>Ascomycota</taxon>
        <taxon>Pezizomycotina</taxon>
        <taxon>Eurotiomycetes</taxon>
        <taxon>Eurotiomycetidae</taxon>
        <taxon>Eurotiales</taxon>
        <taxon>Aspergillaceae</taxon>
        <taxon>Penicillium</taxon>
    </lineage>
</organism>
<reference evidence="3" key="1">
    <citation type="journal article" date="2015" name="Genome Announc.">
        <title>Draft genome sequence of the fungus Penicillium brasilianum MG11.</title>
        <authorList>
            <person name="Horn F."/>
            <person name="Linde J."/>
            <person name="Mattern D.J."/>
            <person name="Walther G."/>
            <person name="Guthke R."/>
            <person name="Brakhage A.A."/>
            <person name="Valiante V."/>
        </authorList>
    </citation>
    <scope>NUCLEOTIDE SEQUENCE [LARGE SCALE GENOMIC DNA]</scope>
    <source>
        <strain evidence="3">MG11</strain>
    </source>
</reference>
<feature type="region of interest" description="Disordered" evidence="1">
    <location>
        <begin position="1"/>
        <end position="113"/>
    </location>
</feature>
<name>A0A0F7TKI1_PENBI</name>
<accession>A0A0F7TKI1</accession>
<proteinExistence type="predicted"/>
<evidence type="ECO:0000313" key="2">
    <source>
        <dbReference type="EMBL" id="CEJ55508.1"/>
    </source>
</evidence>
<keyword evidence="3" id="KW-1185">Reference proteome</keyword>
<feature type="compositionally biased region" description="Basic and acidic residues" evidence="1">
    <location>
        <begin position="13"/>
        <end position="27"/>
    </location>
</feature>
<dbReference type="AlphaFoldDB" id="A0A0F7TKI1"/>